<evidence type="ECO:0000256" key="3">
    <source>
        <dbReference type="ARBA" id="ARBA00022989"/>
    </source>
</evidence>
<feature type="transmembrane region" description="Helical" evidence="6">
    <location>
        <begin position="103"/>
        <end position="120"/>
    </location>
</feature>
<keyword evidence="2 6" id="KW-0812">Transmembrane</keyword>
<dbReference type="Pfam" id="PF07690">
    <property type="entry name" value="MFS_1"/>
    <property type="match status" value="1"/>
</dbReference>
<dbReference type="Proteomes" id="UP000236621">
    <property type="component" value="Unassembled WGS sequence"/>
</dbReference>
<feature type="transmembrane region" description="Helical" evidence="6">
    <location>
        <begin position="297"/>
        <end position="319"/>
    </location>
</feature>
<feature type="transmembrane region" description="Helical" evidence="6">
    <location>
        <begin position="189"/>
        <end position="211"/>
    </location>
</feature>
<feature type="transmembrane region" description="Helical" evidence="6">
    <location>
        <begin position="63"/>
        <end position="83"/>
    </location>
</feature>
<sequence>MSVLAMDSSGARNGHALEMLTSAVPPEDPPKQQATPATETEPTSTTVLQDETPLVERVQGSRLWILTAALWISLFLSTLETTIVSTSLVSITNALNGFILRDWIVTSYLLTYTGFLTIYAKLSDVFGRKTMILFALAIFTIFSALCGASNSIIQLIIFRAFQGLGASGIYAMVMVIAPGLVPPAKYGKYMAIVSTVFIVASVLGPILGGVINTHSSWRWVFLLNIPGGVVAFVLLAICLPASEASSKLTMVQVLRSKMQRSTWARIDVLGMMLLLASSILLVFALEEGGTRFPWGSGAVVSTLVLAIVLGVAFAAWEVYTEKSSSRQEAVFPPSICKDRLLAAMLLYVLTRPPAFNILKPVL</sequence>
<keyword evidence="9" id="KW-1185">Reference proteome</keyword>
<dbReference type="Gene3D" id="1.20.1720.10">
    <property type="entry name" value="Multidrug resistance protein D"/>
    <property type="match status" value="1"/>
</dbReference>
<evidence type="ECO:0000256" key="6">
    <source>
        <dbReference type="SAM" id="Phobius"/>
    </source>
</evidence>
<dbReference type="InterPro" id="IPR036259">
    <property type="entry name" value="MFS_trans_sf"/>
</dbReference>
<feature type="region of interest" description="Disordered" evidence="5">
    <location>
        <begin position="22"/>
        <end position="49"/>
    </location>
</feature>
<comment type="subcellular location">
    <subcellularLocation>
        <location evidence="1">Membrane</location>
        <topology evidence="1">Multi-pass membrane protein</topology>
    </subcellularLocation>
</comment>
<dbReference type="InterPro" id="IPR011701">
    <property type="entry name" value="MFS"/>
</dbReference>
<dbReference type="AlphaFoldDB" id="A0A2K3Q6N8"/>
<dbReference type="GO" id="GO:0005886">
    <property type="term" value="C:plasma membrane"/>
    <property type="evidence" value="ECO:0007669"/>
    <property type="project" value="TreeGrafter"/>
</dbReference>
<evidence type="ECO:0000256" key="5">
    <source>
        <dbReference type="SAM" id="MobiDB-lite"/>
    </source>
</evidence>
<evidence type="ECO:0000313" key="8">
    <source>
        <dbReference type="EMBL" id="PNY23179.1"/>
    </source>
</evidence>
<evidence type="ECO:0000256" key="1">
    <source>
        <dbReference type="ARBA" id="ARBA00004141"/>
    </source>
</evidence>
<feature type="compositionally biased region" description="Low complexity" evidence="5">
    <location>
        <begin position="32"/>
        <end position="46"/>
    </location>
</feature>
<name>A0A2K3Q6N8_9HYPO</name>
<dbReference type="OrthoDB" id="4919761at2759"/>
<proteinExistence type="predicted"/>
<evidence type="ECO:0000259" key="7">
    <source>
        <dbReference type="PROSITE" id="PS50850"/>
    </source>
</evidence>
<protein>
    <submittedName>
        <fullName evidence="8">MFS-type transporter YusP</fullName>
    </submittedName>
</protein>
<reference evidence="8 9" key="1">
    <citation type="submission" date="2017-08" db="EMBL/GenBank/DDBJ databases">
        <title>Harnessing the power of phylogenomics to disentangle the directionality and signatures of interkingdom host jumping in the parasitic fungal genus Tolypocladium.</title>
        <authorList>
            <person name="Quandt C.A."/>
            <person name="Patterson W."/>
            <person name="Spatafora J.W."/>
        </authorList>
    </citation>
    <scope>NUCLEOTIDE SEQUENCE [LARGE SCALE GENOMIC DNA]</scope>
    <source>
        <strain evidence="8 9">CBS 113982</strain>
    </source>
</reference>
<evidence type="ECO:0000313" key="9">
    <source>
        <dbReference type="Proteomes" id="UP000236621"/>
    </source>
</evidence>
<feature type="transmembrane region" description="Helical" evidence="6">
    <location>
        <begin position="163"/>
        <end position="182"/>
    </location>
</feature>
<keyword evidence="4 6" id="KW-0472">Membrane</keyword>
<dbReference type="GO" id="GO:0022857">
    <property type="term" value="F:transmembrane transporter activity"/>
    <property type="evidence" value="ECO:0007669"/>
    <property type="project" value="InterPro"/>
</dbReference>
<dbReference type="PROSITE" id="PS50850">
    <property type="entry name" value="MFS"/>
    <property type="match status" value="1"/>
</dbReference>
<accession>A0A2K3Q6N8</accession>
<dbReference type="STRING" id="45235.A0A2K3Q6N8"/>
<feature type="domain" description="Major facilitator superfamily (MFS) profile" evidence="7">
    <location>
        <begin position="66"/>
        <end position="362"/>
    </location>
</feature>
<dbReference type="InterPro" id="IPR020846">
    <property type="entry name" value="MFS_dom"/>
</dbReference>
<evidence type="ECO:0000256" key="4">
    <source>
        <dbReference type="ARBA" id="ARBA00023136"/>
    </source>
</evidence>
<comment type="caution">
    <text evidence="8">The sequence shown here is derived from an EMBL/GenBank/DDBJ whole genome shotgun (WGS) entry which is preliminary data.</text>
</comment>
<feature type="transmembrane region" description="Helical" evidence="6">
    <location>
        <begin position="262"/>
        <end position="285"/>
    </location>
</feature>
<organism evidence="8 9">
    <name type="scientific">Tolypocladium capitatum</name>
    <dbReference type="NCBI Taxonomy" id="45235"/>
    <lineage>
        <taxon>Eukaryota</taxon>
        <taxon>Fungi</taxon>
        <taxon>Dikarya</taxon>
        <taxon>Ascomycota</taxon>
        <taxon>Pezizomycotina</taxon>
        <taxon>Sordariomycetes</taxon>
        <taxon>Hypocreomycetidae</taxon>
        <taxon>Hypocreales</taxon>
        <taxon>Ophiocordycipitaceae</taxon>
        <taxon>Tolypocladium</taxon>
    </lineage>
</organism>
<gene>
    <name evidence="8" type="ORF">TCAP_06869</name>
</gene>
<dbReference type="SUPFAM" id="SSF103473">
    <property type="entry name" value="MFS general substrate transporter"/>
    <property type="match status" value="1"/>
</dbReference>
<evidence type="ECO:0000256" key="2">
    <source>
        <dbReference type="ARBA" id="ARBA00022692"/>
    </source>
</evidence>
<keyword evidence="3 6" id="KW-1133">Transmembrane helix</keyword>
<dbReference type="EMBL" id="NRSZ01001129">
    <property type="protein sequence ID" value="PNY23179.1"/>
    <property type="molecule type" value="Genomic_DNA"/>
</dbReference>
<feature type="transmembrane region" description="Helical" evidence="6">
    <location>
        <begin position="132"/>
        <end position="157"/>
    </location>
</feature>
<dbReference type="PANTHER" id="PTHR23501">
    <property type="entry name" value="MAJOR FACILITATOR SUPERFAMILY"/>
    <property type="match status" value="1"/>
</dbReference>
<dbReference type="PRINTS" id="PR01036">
    <property type="entry name" value="TCRTETB"/>
</dbReference>
<dbReference type="PANTHER" id="PTHR23501:SF43">
    <property type="entry name" value="MULTIDRUG TRANSPORTER, PUTATIVE (AFU_ORTHOLOGUE AFUA_6G03040)-RELATED"/>
    <property type="match status" value="1"/>
</dbReference>
<feature type="transmembrane region" description="Helical" evidence="6">
    <location>
        <begin position="217"/>
        <end position="241"/>
    </location>
</feature>